<protein>
    <submittedName>
        <fullName evidence="1">Uncharacterized protein</fullName>
    </submittedName>
</protein>
<evidence type="ECO:0000313" key="2">
    <source>
        <dbReference type="Proteomes" id="UP001234297"/>
    </source>
</evidence>
<evidence type="ECO:0000313" key="1">
    <source>
        <dbReference type="EMBL" id="KAJ8648366.1"/>
    </source>
</evidence>
<name>A0ACC2MSH2_PERAE</name>
<organism evidence="1 2">
    <name type="scientific">Persea americana</name>
    <name type="common">Avocado</name>
    <dbReference type="NCBI Taxonomy" id="3435"/>
    <lineage>
        <taxon>Eukaryota</taxon>
        <taxon>Viridiplantae</taxon>
        <taxon>Streptophyta</taxon>
        <taxon>Embryophyta</taxon>
        <taxon>Tracheophyta</taxon>
        <taxon>Spermatophyta</taxon>
        <taxon>Magnoliopsida</taxon>
        <taxon>Magnoliidae</taxon>
        <taxon>Laurales</taxon>
        <taxon>Lauraceae</taxon>
        <taxon>Persea</taxon>
    </lineage>
</organism>
<comment type="caution">
    <text evidence="1">The sequence shown here is derived from an EMBL/GenBank/DDBJ whole genome shotgun (WGS) entry which is preliminary data.</text>
</comment>
<reference evidence="1 2" key="1">
    <citation type="journal article" date="2022" name="Hortic Res">
        <title>A haplotype resolved chromosomal level avocado genome allows analysis of novel avocado genes.</title>
        <authorList>
            <person name="Nath O."/>
            <person name="Fletcher S.J."/>
            <person name="Hayward A."/>
            <person name="Shaw L.M."/>
            <person name="Masouleh A.K."/>
            <person name="Furtado A."/>
            <person name="Henry R.J."/>
            <person name="Mitter N."/>
        </authorList>
    </citation>
    <scope>NUCLEOTIDE SEQUENCE [LARGE SCALE GENOMIC DNA]</scope>
    <source>
        <strain evidence="2">cv. Hass</strain>
    </source>
</reference>
<gene>
    <name evidence="1" type="ORF">MRB53_001389</name>
</gene>
<keyword evidence="2" id="KW-1185">Reference proteome</keyword>
<accession>A0ACC2MSH2</accession>
<sequence length="788" mass="89177">MESSGKSLAKGQKDEVVLVISEKDEEPAAAAAISTKRESRDSKGHAESESPIRTHQSQPSIGAKDSDAATSDVDLLRSKVSVATFITSPSPETPRLLSPSPNKPPRPPPRSETLTRRRSLSRSVFSKPKSRFVEPPYPIAMNQTEESGPATHHPSPNSPFRSSPNRTPKETIRSTGATPRSIAVEEEEEEICKTGYIAGRMKWRRRLRFRVLLEWVTLISATALLITSLTAQKLQHRMIWGLEIWKWCLMVMVIFCGRLVTDWFIEIIVFLIELNFVLEKKVLYFVYGLKNSVQICIWSALVLLTWFLLFDRGVERSPTTTKVLRYTSRTLASILIGAIIWLVKTLLMKFIALSFHVNAFFDRIQESIFHQYVLQTLSGPPLMEMAETVGSTKSNAQLSFRSTDKGKGSEAQAVIDVAKLHMMKREKVSAWTMRRLINMVTTTGLSTISSSIDESFIEDKSEQVDKEITSELEAKAAAFQIFKNVAKPDCKYIDEEDLMRFLSKEEAASVLPQFEGAVETGKIKKSALRNWVVKVYLERKSLAHSLNDTKTAVKQLNKPVTGIVIIVIIIIWLVVMGFANTKVLVFISSQLVLVAFMFGNTCKTVFEAIIFVFITHPFDVGDRCVVDGVQLIVEEMNILTTIFLRYDNEKIYYPNAILATKPISNFYRSPDMSDSVEFSVDVSTSMESIGALKERIKSYIESKPRHWHPAHNVVLKEIENMNKMKMALFVKHTMNHQDIGEKNNRRSELLFELKKIFEELKIKYHLLPQEVHLSYAGSTTVPMAPGRL</sequence>
<dbReference type="EMBL" id="CM056809">
    <property type="protein sequence ID" value="KAJ8648366.1"/>
    <property type="molecule type" value="Genomic_DNA"/>
</dbReference>
<dbReference type="Proteomes" id="UP001234297">
    <property type="component" value="Chromosome 1"/>
</dbReference>
<proteinExistence type="predicted"/>